<dbReference type="AlphaFoldDB" id="A0A1G8LLX6"/>
<accession>A0A1G8LLX6</accession>
<dbReference type="EMBL" id="FNEJ01000006">
    <property type="protein sequence ID" value="SDI56702.1"/>
    <property type="molecule type" value="Genomic_DNA"/>
</dbReference>
<dbReference type="OrthoDB" id="7840117at2"/>
<evidence type="ECO:0000313" key="2">
    <source>
        <dbReference type="Proteomes" id="UP000199093"/>
    </source>
</evidence>
<dbReference type="RefSeq" id="WP_131821804.1">
    <property type="nucleotide sequence ID" value="NZ_FNEJ01000006.1"/>
</dbReference>
<name>A0A1G8LLX6_9RHOB</name>
<reference evidence="1 2" key="1">
    <citation type="submission" date="2016-10" db="EMBL/GenBank/DDBJ databases">
        <authorList>
            <person name="de Groot N.N."/>
        </authorList>
    </citation>
    <scope>NUCLEOTIDE SEQUENCE [LARGE SCALE GENOMIC DNA]</scope>
    <source>
        <strain evidence="1 2">DSM 26424</strain>
    </source>
</reference>
<dbReference type="Proteomes" id="UP000199093">
    <property type="component" value="Unassembled WGS sequence"/>
</dbReference>
<evidence type="ECO:0000313" key="1">
    <source>
        <dbReference type="EMBL" id="SDI56702.1"/>
    </source>
</evidence>
<proteinExistence type="predicted"/>
<protein>
    <submittedName>
        <fullName evidence="1">Uncharacterized protein</fullName>
    </submittedName>
</protein>
<gene>
    <name evidence="1" type="ORF">SAMN04487993_1006248</name>
</gene>
<keyword evidence="2" id="KW-1185">Reference proteome</keyword>
<organism evidence="1 2">
    <name type="scientific">Salipiger marinus</name>
    <dbReference type="NCBI Taxonomy" id="555512"/>
    <lineage>
        <taxon>Bacteria</taxon>
        <taxon>Pseudomonadati</taxon>
        <taxon>Pseudomonadota</taxon>
        <taxon>Alphaproteobacteria</taxon>
        <taxon>Rhodobacterales</taxon>
        <taxon>Roseobacteraceae</taxon>
        <taxon>Salipiger</taxon>
    </lineage>
</organism>
<sequence>MLNSSDVAEILTSSGLVLSGPVVRQDGDRLAFYAFIEVSKDSNGHQKPSNIYLGKISEELVRSGVLVKFILNDTANFDLEAGLRATLLHAFPEWVRNSFLTIDSQGCTVWIVPKGGVTRSYLEEIKNRAAIYINNASLSLLEVKLTVNENLPSRTAILMELRIAAPINVEVLISRLESKGFSSPPIDYVNRHLDALRRAGQIIRRKDGLYCLTAGALKVLGTVKRRNSPDVVRFLDLARRNEL</sequence>